<dbReference type="SFLD" id="SFLDG01152">
    <property type="entry name" value="Main.3:_Omega-_and_Tau-like"/>
    <property type="match status" value="1"/>
</dbReference>
<evidence type="ECO:0000259" key="4">
    <source>
        <dbReference type="PROSITE" id="PS50404"/>
    </source>
</evidence>
<accession>Q6LL97</accession>
<evidence type="ECO:0000256" key="1">
    <source>
        <dbReference type="ARBA" id="ARBA00012452"/>
    </source>
</evidence>
<dbReference type="InterPro" id="IPR036249">
    <property type="entry name" value="Thioredoxin-like_sf"/>
</dbReference>
<dbReference type="eggNOG" id="COG0625">
    <property type="taxonomic scope" value="Bacteria"/>
</dbReference>
<dbReference type="SUPFAM" id="SSF47616">
    <property type="entry name" value="GST C-terminal domain-like"/>
    <property type="match status" value="1"/>
</dbReference>
<dbReference type="InterPro" id="IPR036282">
    <property type="entry name" value="Glutathione-S-Trfase_C_sf"/>
</dbReference>
<dbReference type="InterPro" id="IPR040079">
    <property type="entry name" value="Glutathione_S-Trfase"/>
</dbReference>
<keyword evidence="7" id="KW-1185">Reference proteome</keyword>
<keyword evidence="2" id="KW-0808">Transferase</keyword>
<dbReference type="SFLD" id="SFLDS00019">
    <property type="entry name" value="Glutathione_Transferase_(cytos"/>
    <property type="match status" value="1"/>
</dbReference>
<dbReference type="Pfam" id="PF13409">
    <property type="entry name" value="GST_N_2"/>
    <property type="match status" value="1"/>
</dbReference>
<evidence type="ECO:0000259" key="5">
    <source>
        <dbReference type="PROSITE" id="PS50405"/>
    </source>
</evidence>
<dbReference type="EMBL" id="CR378675">
    <property type="protein sequence ID" value="CAG22125.1"/>
    <property type="molecule type" value="Genomic_DNA"/>
</dbReference>
<dbReference type="InterPro" id="IPR004045">
    <property type="entry name" value="Glutathione_S-Trfase_N"/>
</dbReference>
<evidence type="ECO:0000313" key="6">
    <source>
        <dbReference type="EMBL" id="CAG22125.1"/>
    </source>
</evidence>
<feature type="domain" description="GST N-terminal" evidence="4">
    <location>
        <begin position="1"/>
        <end position="79"/>
    </location>
</feature>
<dbReference type="RefSeq" id="WP_011220343.1">
    <property type="nucleotide sequence ID" value="NC_006371.1"/>
</dbReference>
<dbReference type="AlphaFoldDB" id="Q6LL97"/>
<organism evidence="6 7">
    <name type="scientific">Photobacterium profundum (strain SS9)</name>
    <dbReference type="NCBI Taxonomy" id="298386"/>
    <lineage>
        <taxon>Bacteria</taxon>
        <taxon>Pseudomonadati</taxon>
        <taxon>Pseudomonadota</taxon>
        <taxon>Gammaproteobacteria</taxon>
        <taxon>Vibrionales</taxon>
        <taxon>Vibrionaceae</taxon>
        <taxon>Photobacterium</taxon>
    </lineage>
</organism>
<dbReference type="PROSITE" id="PS50405">
    <property type="entry name" value="GST_CTER"/>
    <property type="match status" value="1"/>
</dbReference>
<dbReference type="Gene3D" id="3.40.30.10">
    <property type="entry name" value="Glutaredoxin"/>
    <property type="match status" value="1"/>
</dbReference>
<protein>
    <recommendedName>
        <fullName evidence="1">glutathione transferase</fullName>
        <ecNumber evidence="1">2.5.1.18</ecNumber>
    </recommendedName>
</protein>
<feature type="domain" description="GST C-terminal" evidence="5">
    <location>
        <begin position="84"/>
        <end position="207"/>
    </location>
</feature>
<dbReference type="InterPro" id="IPR045073">
    <property type="entry name" value="Omega/Tau-like"/>
</dbReference>
<dbReference type="Proteomes" id="UP000000593">
    <property type="component" value="Chromosome 2"/>
</dbReference>
<evidence type="ECO:0000313" key="7">
    <source>
        <dbReference type="Proteomes" id="UP000000593"/>
    </source>
</evidence>
<dbReference type="InterPro" id="IPR010987">
    <property type="entry name" value="Glutathione-S-Trfase_C-like"/>
</dbReference>
<dbReference type="SFLD" id="SFLDG00358">
    <property type="entry name" value="Main_(cytGST)"/>
    <property type="match status" value="1"/>
</dbReference>
<dbReference type="HOGENOM" id="CLU_011226_9_3_6"/>
<dbReference type="EC" id="2.5.1.18" evidence="1"/>
<dbReference type="GO" id="GO:0005737">
    <property type="term" value="C:cytoplasm"/>
    <property type="evidence" value="ECO:0007669"/>
    <property type="project" value="TreeGrafter"/>
</dbReference>
<dbReference type="SUPFAM" id="SSF52833">
    <property type="entry name" value="Thioredoxin-like"/>
    <property type="match status" value="1"/>
</dbReference>
<dbReference type="KEGG" id="ppr:PBPRB0252"/>
<reference evidence="7" key="1">
    <citation type="journal article" date="2005" name="Science">
        <title>Life at depth: Photobacterium profundum genome sequence and expression analysis.</title>
        <authorList>
            <person name="Vezzi A."/>
            <person name="Campanaro S."/>
            <person name="D'Angelo M."/>
            <person name="Simonato F."/>
            <person name="Vitulo N."/>
            <person name="Lauro F.M."/>
            <person name="Cestaro A."/>
            <person name="Malacrida G."/>
            <person name="Simionati B."/>
            <person name="Cannata N."/>
            <person name="Romualdi C."/>
            <person name="Bartlett D.H."/>
            <person name="Valle G."/>
        </authorList>
    </citation>
    <scope>NUCLEOTIDE SEQUENCE [LARGE SCALE GENOMIC DNA]</scope>
    <source>
        <strain evidence="7">ATCC BAA-1253 / SS9</strain>
    </source>
</reference>
<dbReference type="GO" id="GO:0004364">
    <property type="term" value="F:glutathione transferase activity"/>
    <property type="evidence" value="ECO:0007669"/>
    <property type="project" value="UniProtKB-EC"/>
</dbReference>
<dbReference type="PANTHER" id="PTHR43968:SF6">
    <property type="entry name" value="GLUTATHIONE S-TRANSFERASE OMEGA"/>
    <property type="match status" value="1"/>
</dbReference>
<comment type="catalytic activity">
    <reaction evidence="3">
        <text>RX + glutathione = an S-substituted glutathione + a halide anion + H(+)</text>
        <dbReference type="Rhea" id="RHEA:16437"/>
        <dbReference type="ChEBI" id="CHEBI:15378"/>
        <dbReference type="ChEBI" id="CHEBI:16042"/>
        <dbReference type="ChEBI" id="CHEBI:17792"/>
        <dbReference type="ChEBI" id="CHEBI:57925"/>
        <dbReference type="ChEBI" id="CHEBI:90779"/>
        <dbReference type="EC" id="2.5.1.18"/>
    </reaction>
</comment>
<sequence>MLKVVSYVICPFVQRITGLLEAKGVPYDIEYISLKDKPKWFLDIAPNAQVPLLITEDSIPLSESDAIAEYLDDEFPLLRPEINKSACRARQRAWVYQGTKLYLKQCSHMQSGNQQIFEERQEFMRKQFAKVESFLKGHTNTQYFCADILGNIDMAWLPLFHRAALVQKYSGTKLFEGFPLLQIWADNIMATGIAEKTVHDSFEDSFVNFYLSEKTYLGSGNTTKDCDCCGSSSSCCG</sequence>
<dbReference type="STRING" id="298386.PBPRB0252"/>
<dbReference type="InterPro" id="IPR050983">
    <property type="entry name" value="GST_Omega/HSP26"/>
</dbReference>
<evidence type="ECO:0000256" key="3">
    <source>
        <dbReference type="ARBA" id="ARBA00047960"/>
    </source>
</evidence>
<dbReference type="PROSITE" id="PS50404">
    <property type="entry name" value="GST_NTER"/>
    <property type="match status" value="1"/>
</dbReference>
<name>Q6LL97_PHOPR</name>
<dbReference type="Gene3D" id="1.20.1050.10">
    <property type="match status" value="1"/>
</dbReference>
<dbReference type="CDD" id="cd00570">
    <property type="entry name" value="GST_N_family"/>
    <property type="match status" value="1"/>
</dbReference>
<dbReference type="CDD" id="cd00299">
    <property type="entry name" value="GST_C_family"/>
    <property type="match status" value="1"/>
</dbReference>
<evidence type="ECO:0000256" key="2">
    <source>
        <dbReference type="ARBA" id="ARBA00022679"/>
    </source>
</evidence>
<proteinExistence type="predicted"/>
<gene>
    <name evidence="6" type="ordered locus">PBPRB0252</name>
</gene>
<dbReference type="PANTHER" id="PTHR43968">
    <property type="match status" value="1"/>
</dbReference>